<feature type="compositionally biased region" description="Low complexity" evidence="1">
    <location>
        <begin position="1"/>
        <end position="21"/>
    </location>
</feature>
<dbReference type="EMBL" id="CP144750">
    <property type="protein sequence ID" value="WVZ80631.1"/>
    <property type="molecule type" value="Genomic_DNA"/>
</dbReference>
<dbReference type="AlphaFoldDB" id="A0AAQ3X0P7"/>
<evidence type="ECO:0000313" key="2">
    <source>
        <dbReference type="EMBL" id="WVZ80631.1"/>
    </source>
</evidence>
<keyword evidence="3" id="KW-1185">Reference proteome</keyword>
<name>A0AAQ3X0P7_PASNO</name>
<sequence>MRRRPALAAPLPRLGLPRSPASAPPRRPAWSAAGPASAPRVARLLRNATPAWRCVGRPVAAADPTSPAARRFGQYLFDLNNPHKDSTPYSCAARAVNISAASSSSGCSSSRPRPVIFFFVGQRLHANDNSSATTTEYNVN</sequence>
<proteinExistence type="predicted"/>
<evidence type="ECO:0000256" key="1">
    <source>
        <dbReference type="SAM" id="MobiDB-lite"/>
    </source>
</evidence>
<evidence type="ECO:0000313" key="3">
    <source>
        <dbReference type="Proteomes" id="UP001341281"/>
    </source>
</evidence>
<dbReference type="Proteomes" id="UP001341281">
    <property type="component" value="Chromosome 06"/>
</dbReference>
<protein>
    <submittedName>
        <fullName evidence="2">Uncharacterized protein</fullName>
    </submittedName>
</protein>
<organism evidence="2 3">
    <name type="scientific">Paspalum notatum var. saurae</name>
    <dbReference type="NCBI Taxonomy" id="547442"/>
    <lineage>
        <taxon>Eukaryota</taxon>
        <taxon>Viridiplantae</taxon>
        <taxon>Streptophyta</taxon>
        <taxon>Embryophyta</taxon>
        <taxon>Tracheophyta</taxon>
        <taxon>Spermatophyta</taxon>
        <taxon>Magnoliopsida</taxon>
        <taxon>Liliopsida</taxon>
        <taxon>Poales</taxon>
        <taxon>Poaceae</taxon>
        <taxon>PACMAD clade</taxon>
        <taxon>Panicoideae</taxon>
        <taxon>Andropogonodae</taxon>
        <taxon>Paspaleae</taxon>
        <taxon>Paspalinae</taxon>
        <taxon>Paspalum</taxon>
    </lineage>
</organism>
<gene>
    <name evidence="2" type="ORF">U9M48_028090</name>
</gene>
<accession>A0AAQ3X0P7</accession>
<feature type="compositionally biased region" description="Low complexity" evidence="1">
    <location>
        <begin position="28"/>
        <end position="38"/>
    </location>
</feature>
<reference evidence="2 3" key="1">
    <citation type="submission" date="2024-02" db="EMBL/GenBank/DDBJ databases">
        <title>High-quality chromosome-scale genome assembly of Pensacola bahiagrass (Paspalum notatum Flugge var. saurae).</title>
        <authorList>
            <person name="Vega J.M."/>
            <person name="Podio M."/>
            <person name="Orjuela J."/>
            <person name="Siena L.A."/>
            <person name="Pessino S.C."/>
            <person name="Combes M.C."/>
            <person name="Mariac C."/>
            <person name="Albertini E."/>
            <person name="Pupilli F."/>
            <person name="Ortiz J.P.A."/>
            <person name="Leblanc O."/>
        </authorList>
    </citation>
    <scope>NUCLEOTIDE SEQUENCE [LARGE SCALE GENOMIC DNA]</scope>
    <source>
        <strain evidence="2">R1</strain>
        <tissue evidence="2">Leaf</tissue>
    </source>
</reference>
<feature type="region of interest" description="Disordered" evidence="1">
    <location>
        <begin position="1"/>
        <end position="38"/>
    </location>
</feature>